<feature type="compositionally biased region" description="Acidic residues" evidence="8">
    <location>
        <begin position="503"/>
        <end position="515"/>
    </location>
</feature>
<keyword evidence="6" id="KW-0143">Chaperone</keyword>
<dbReference type="GO" id="GO:0016887">
    <property type="term" value="F:ATP hydrolysis activity"/>
    <property type="evidence" value="ECO:0007669"/>
    <property type="project" value="InterPro"/>
</dbReference>
<dbReference type="SMART" id="SM00387">
    <property type="entry name" value="HATPase_c"/>
    <property type="match status" value="1"/>
</dbReference>
<evidence type="ECO:0000259" key="10">
    <source>
        <dbReference type="SMART" id="SM00387"/>
    </source>
</evidence>
<dbReference type="CDD" id="cd16927">
    <property type="entry name" value="HATPase_Hsp90-like"/>
    <property type="match status" value="1"/>
</dbReference>
<evidence type="ECO:0000256" key="1">
    <source>
        <dbReference type="ARBA" id="ARBA00004496"/>
    </source>
</evidence>
<proteinExistence type="inferred from homology"/>
<feature type="compositionally biased region" description="Acidic residues" evidence="8">
    <location>
        <begin position="806"/>
        <end position="815"/>
    </location>
</feature>
<dbReference type="Proteomes" id="UP001489004">
    <property type="component" value="Unassembled WGS sequence"/>
</dbReference>
<feature type="region of interest" description="Disordered" evidence="8">
    <location>
        <begin position="497"/>
        <end position="518"/>
    </location>
</feature>
<name>A0AAW1PGD8_9CHLO</name>
<dbReference type="HAMAP" id="MF_00505">
    <property type="entry name" value="HSP90"/>
    <property type="match status" value="1"/>
</dbReference>
<dbReference type="PROSITE" id="PS00298">
    <property type="entry name" value="HSP90"/>
    <property type="match status" value="1"/>
</dbReference>
<feature type="signal peptide" evidence="9">
    <location>
        <begin position="1"/>
        <end position="23"/>
    </location>
</feature>
<dbReference type="GO" id="GO:0051082">
    <property type="term" value="F:unfolded protein binding"/>
    <property type="evidence" value="ECO:0007669"/>
    <property type="project" value="InterPro"/>
</dbReference>
<dbReference type="GO" id="GO:0140662">
    <property type="term" value="F:ATP-dependent protein folding chaperone"/>
    <property type="evidence" value="ECO:0007669"/>
    <property type="project" value="InterPro"/>
</dbReference>
<feature type="region of interest" description="Disordered" evidence="8">
    <location>
        <begin position="795"/>
        <end position="838"/>
    </location>
</feature>
<organism evidence="11 12">
    <name type="scientific">[Myrmecia] bisecta</name>
    <dbReference type="NCBI Taxonomy" id="41462"/>
    <lineage>
        <taxon>Eukaryota</taxon>
        <taxon>Viridiplantae</taxon>
        <taxon>Chlorophyta</taxon>
        <taxon>core chlorophytes</taxon>
        <taxon>Trebouxiophyceae</taxon>
        <taxon>Trebouxiales</taxon>
        <taxon>Trebouxiaceae</taxon>
        <taxon>Myrmecia</taxon>
    </lineage>
</organism>
<dbReference type="Gene3D" id="3.30.565.10">
    <property type="entry name" value="Histidine kinase-like ATPase, C-terminal domain"/>
    <property type="match status" value="1"/>
</dbReference>
<dbReference type="InterPro" id="IPR037196">
    <property type="entry name" value="HSP90_C"/>
</dbReference>
<dbReference type="InterPro" id="IPR003594">
    <property type="entry name" value="HATPase_dom"/>
</dbReference>
<feature type="binding site" evidence="7">
    <location>
        <position position="469"/>
    </location>
    <ligand>
        <name>ATP</name>
        <dbReference type="ChEBI" id="CHEBI:30616"/>
    </ligand>
</feature>
<dbReference type="PIRSF" id="PIRSF002583">
    <property type="entry name" value="Hsp90"/>
    <property type="match status" value="1"/>
</dbReference>
<comment type="caution">
    <text evidence="11">The sequence shown here is derived from an EMBL/GenBank/DDBJ whole genome shotgun (WGS) entry which is preliminary data.</text>
</comment>
<dbReference type="InterPro" id="IPR036890">
    <property type="entry name" value="HATPase_C_sf"/>
</dbReference>
<gene>
    <name evidence="11" type="ORF">WJX72_007685</name>
</gene>
<evidence type="ECO:0000256" key="5">
    <source>
        <dbReference type="ARBA" id="ARBA00022840"/>
    </source>
</evidence>
<evidence type="ECO:0000313" key="12">
    <source>
        <dbReference type="Proteomes" id="UP001489004"/>
    </source>
</evidence>
<evidence type="ECO:0000256" key="7">
    <source>
        <dbReference type="PIRSR" id="PIRSR002583-1"/>
    </source>
</evidence>
<dbReference type="FunFam" id="3.30.565.10:FF:000005">
    <property type="entry name" value="Heat shock protein 90"/>
    <property type="match status" value="1"/>
</dbReference>
<dbReference type="InterPro" id="IPR020575">
    <property type="entry name" value="Hsp90_N"/>
</dbReference>
<feature type="compositionally biased region" description="Basic and acidic residues" evidence="8">
    <location>
        <begin position="828"/>
        <end position="838"/>
    </location>
</feature>
<feature type="chain" id="PRO_5043643231" description="Histidine kinase/HSP90-like ATPase domain-containing protein" evidence="9">
    <location>
        <begin position="24"/>
        <end position="838"/>
    </location>
</feature>
<dbReference type="SUPFAM" id="SSF55874">
    <property type="entry name" value="ATPase domain of HSP90 chaperone/DNA topoisomerase II/histidine kinase"/>
    <property type="match status" value="1"/>
</dbReference>
<feature type="binding site" evidence="7">
    <location>
        <begin position="171"/>
        <end position="172"/>
    </location>
    <ligand>
        <name>ATP</name>
        <dbReference type="ChEBI" id="CHEBI:30616"/>
    </ligand>
</feature>
<keyword evidence="9" id="KW-0732">Signal</keyword>
<accession>A0AAW1PGD8</accession>
<dbReference type="Gene3D" id="1.20.120.790">
    <property type="entry name" value="Heat shock protein 90, C-terminal domain"/>
    <property type="match status" value="1"/>
</dbReference>
<feature type="compositionally biased region" description="Acidic residues" evidence="8">
    <location>
        <begin position="290"/>
        <end position="339"/>
    </location>
</feature>
<dbReference type="PANTHER" id="PTHR11528">
    <property type="entry name" value="HEAT SHOCK PROTEIN 90 FAMILY MEMBER"/>
    <property type="match status" value="1"/>
</dbReference>
<evidence type="ECO:0000256" key="8">
    <source>
        <dbReference type="SAM" id="MobiDB-lite"/>
    </source>
</evidence>
<feature type="region of interest" description="Disordered" evidence="8">
    <location>
        <begin position="287"/>
        <end position="346"/>
    </location>
</feature>
<feature type="domain" description="Histidine kinase/HSP90-like ATPase" evidence="10">
    <location>
        <begin position="96"/>
        <end position="253"/>
    </location>
</feature>
<keyword evidence="3" id="KW-0963">Cytoplasm</keyword>
<evidence type="ECO:0000256" key="2">
    <source>
        <dbReference type="ARBA" id="ARBA00008239"/>
    </source>
</evidence>
<dbReference type="SUPFAM" id="SSF110942">
    <property type="entry name" value="HSP90 C-terminal domain"/>
    <property type="match status" value="1"/>
</dbReference>
<dbReference type="InterPro" id="IPR019805">
    <property type="entry name" value="Heat_shock_protein_90_CS"/>
</dbReference>
<sequence length="838" mass="94599">MARGKVLLLLLAVIAACALLGSTEEDFADHLTSDVGVSTGHKTETDPGTAAKEAAAANPAGLAAKFKAFRQNAEKFEFQAEVSRLMDIIINSLYSNKDIFLRELISNASDALDKLRLLALKDSALLGEGEEAALEIRIRVDKEKRVLQIRDRGIGMTKKDLVNNLGTIAKSGTAAFLEQMQKGGDVNLIGQFGVGFYSVYLVADYVEVITKHNDDKQYIWESDAGGNYAISEDTEGERIGRGTVINIHLKEDEAHYAEEAKLKELVAKYSEFINFPIYLYASKEVSNEVPVEDEEGEDEATETEEADSDESEEESESEDEDASDDVEDEEDDSKEDDEEEKPKTKTVKETVWDWEVLNDNKAIWLRDPKDVSEQEYNKFYEALAKTTGEKPLAYSHFKAEGDVEFKSVLFIPSKAPFGFLDNYYTNKPSMKLYVRRVFITDEFDELMPRYLSFLRGLVDSDTLPLSVSRETLQQHSSLKTIKKKMVRKALDMLRKLAEGDKPEESDEDAEGEEAAPADTSKYETFWTEFGKVIKLGIIEDKPNAQRLAKLVRFHTSHSPDKLTSFDEYISRMKEGQKQIYYIAGESKEALAKSPFLEQLLKKGYEVIYFTDSIDEYMMQNLPEYDDKKFQNASKEDLKLGDKDKKQKKQEKELKERFKELTERFKELTVWWKDVLGSEVEKVKVSHRLASSPCVVVTGAQGWSANMERIMRAQALSDKGSLEYMKGRKTLEINPRHPLVQELRVKYEADKESESAKAVARLLYETALLESGFQVASPQEFNSRVHGLIAETLGVSDLTVEEAPQSEADDVEEDEEVKPAADAQDSADADDKADDKDEL</sequence>
<protein>
    <recommendedName>
        <fullName evidence="10">Histidine kinase/HSP90-like ATPase domain-containing protein</fullName>
    </recommendedName>
</protein>
<feature type="binding site" evidence="7">
    <location>
        <position position="243"/>
    </location>
    <ligand>
        <name>ATP</name>
        <dbReference type="ChEBI" id="CHEBI:30616"/>
    </ligand>
</feature>
<dbReference type="PROSITE" id="PS51257">
    <property type="entry name" value="PROKAR_LIPOPROTEIN"/>
    <property type="match status" value="1"/>
</dbReference>
<feature type="binding site" evidence="7">
    <location>
        <position position="156"/>
    </location>
    <ligand>
        <name>ATP</name>
        <dbReference type="ChEBI" id="CHEBI:30616"/>
    </ligand>
</feature>
<dbReference type="FunFam" id="1.20.120.790:FF:000001">
    <property type="entry name" value="Heat shock protein 90 alpha"/>
    <property type="match status" value="1"/>
</dbReference>
<dbReference type="InterPro" id="IPR001404">
    <property type="entry name" value="Hsp90_fam"/>
</dbReference>
<evidence type="ECO:0000256" key="4">
    <source>
        <dbReference type="ARBA" id="ARBA00022741"/>
    </source>
</evidence>
<dbReference type="GO" id="GO:0005524">
    <property type="term" value="F:ATP binding"/>
    <property type="evidence" value="ECO:0007669"/>
    <property type="project" value="UniProtKB-KW"/>
</dbReference>
<evidence type="ECO:0000256" key="3">
    <source>
        <dbReference type="ARBA" id="ARBA00022490"/>
    </source>
</evidence>
<feature type="binding site" evidence="7">
    <location>
        <position position="103"/>
    </location>
    <ligand>
        <name>ATP</name>
        <dbReference type="ChEBI" id="CHEBI:30616"/>
    </ligand>
</feature>
<dbReference type="Pfam" id="PF13589">
    <property type="entry name" value="HATPase_c_3"/>
    <property type="match status" value="1"/>
</dbReference>
<dbReference type="SUPFAM" id="SSF54211">
    <property type="entry name" value="Ribosomal protein S5 domain 2-like"/>
    <property type="match status" value="1"/>
</dbReference>
<reference evidence="11 12" key="1">
    <citation type="journal article" date="2024" name="Nat. Commun.">
        <title>Phylogenomics reveals the evolutionary origins of lichenization in chlorophyte algae.</title>
        <authorList>
            <person name="Puginier C."/>
            <person name="Libourel C."/>
            <person name="Otte J."/>
            <person name="Skaloud P."/>
            <person name="Haon M."/>
            <person name="Grisel S."/>
            <person name="Petersen M."/>
            <person name="Berrin J.G."/>
            <person name="Delaux P.M."/>
            <person name="Dal Grande F."/>
            <person name="Keller J."/>
        </authorList>
    </citation>
    <scope>NUCLEOTIDE SEQUENCE [LARGE SCALE GENOMIC DNA]</scope>
    <source>
        <strain evidence="11 12">SAG 2043</strain>
    </source>
</reference>
<dbReference type="Pfam" id="PF00183">
    <property type="entry name" value="HSP90"/>
    <property type="match status" value="1"/>
</dbReference>
<evidence type="ECO:0000313" key="11">
    <source>
        <dbReference type="EMBL" id="KAK9806924.1"/>
    </source>
</evidence>
<dbReference type="Gene3D" id="3.40.50.11260">
    <property type="match status" value="1"/>
</dbReference>
<evidence type="ECO:0000256" key="9">
    <source>
        <dbReference type="SAM" id="SignalP"/>
    </source>
</evidence>
<feature type="binding site" evidence="7">
    <location>
        <position position="164"/>
    </location>
    <ligand>
        <name>ATP</name>
        <dbReference type="ChEBI" id="CHEBI:30616"/>
    </ligand>
</feature>
<comment type="similarity">
    <text evidence="2">Belongs to the heat shock protein 90 family.</text>
</comment>
<dbReference type="Gene3D" id="3.30.230.80">
    <property type="match status" value="1"/>
</dbReference>
<dbReference type="PRINTS" id="PR00775">
    <property type="entry name" value="HEATSHOCK90"/>
</dbReference>
<comment type="subcellular location">
    <subcellularLocation>
        <location evidence="1">Cytoplasm</location>
    </subcellularLocation>
</comment>
<dbReference type="InterPro" id="IPR020568">
    <property type="entry name" value="Ribosomal_Su5_D2-typ_SF"/>
</dbReference>
<dbReference type="FunFam" id="3.40.50.11260:FF:000001">
    <property type="entry name" value="Heat shock protein 90 alpha"/>
    <property type="match status" value="1"/>
</dbReference>
<feature type="binding site" evidence="7">
    <location>
        <position position="151"/>
    </location>
    <ligand>
        <name>ATP</name>
        <dbReference type="ChEBI" id="CHEBI:30616"/>
    </ligand>
</feature>
<keyword evidence="4 7" id="KW-0547">Nucleotide-binding</keyword>
<keyword evidence="5 7" id="KW-0067">ATP-binding</keyword>
<dbReference type="GO" id="GO:0005737">
    <property type="term" value="C:cytoplasm"/>
    <property type="evidence" value="ECO:0007669"/>
    <property type="project" value="UniProtKB-SubCell"/>
</dbReference>
<dbReference type="NCBIfam" id="NF003555">
    <property type="entry name" value="PRK05218.1"/>
    <property type="match status" value="1"/>
</dbReference>
<feature type="binding site" evidence="7">
    <location>
        <position position="170"/>
    </location>
    <ligand>
        <name>ATP</name>
        <dbReference type="ChEBI" id="CHEBI:30616"/>
    </ligand>
</feature>
<keyword evidence="12" id="KW-1185">Reference proteome</keyword>
<dbReference type="AlphaFoldDB" id="A0AAW1PGD8"/>
<feature type="binding site" evidence="7">
    <location>
        <position position="107"/>
    </location>
    <ligand>
        <name>ATP</name>
        <dbReference type="ChEBI" id="CHEBI:30616"/>
    </ligand>
</feature>
<evidence type="ECO:0000256" key="6">
    <source>
        <dbReference type="ARBA" id="ARBA00023186"/>
    </source>
</evidence>
<dbReference type="EMBL" id="JALJOR010000013">
    <property type="protein sequence ID" value="KAK9806924.1"/>
    <property type="molecule type" value="Genomic_DNA"/>
</dbReference>
<feature type="binding site" evidence="7">
    <location>
        <begin position="191"/>
        <end position="196"/>
    </location>
    <ligand>
        <name>ATP</name>
        <dbReference type="ChEBI" id="CHEBI:30616"/>
    </ligand>
</feature>